<feature type="transmembrane region" description="Helical" evidence="1">
    <location>
        <begin position="18"/>
        <end position="38"/>
    </location>
</feature>
<reference evidence="2 3" key="1">
    <citation type="journal article" date="2020" name="ISME J.">
        <title>Uncovering the hidden diversity of litter-decomposition mechanisms in mushroom-forming fungi.</title>
        <authorList>
            <person name="Floudas D."/>
            <person name="Bentzer J."/>
            <person name="Ahren D."/>
            <person name="Johansson T."/>
            <person name="Persson P."/>
            <person name="Tunlid A."/>
        </authorList>
    </citation>
    <scope>NUCLEOTIDE SEQUENCE [LARGE SCALE GENOMIC DNA]</scope>
    <source>
        <strain evidence="2 3">CBS 101986</strain>
    </source>
</reference>
<keyword evidence="1" id="KW-1133">Transmembrane helix</keyword>
<dbReference type="Proteomes" id="UP000567179">
    <property type="component" value="Unassembled WGS sequence"/>
</dbReference>
<protein>
    <submittedName>
        <fullName evidence="2">Uncharacterized protein</fullName>
    </submittedName>
</protein>
<evidence type="ECO:0000256" key="1">
    <source>
        <dbReference type="SAM" id="Phobius"/>
    </source>
</evidence>
<feature type="transmembrane region" description="Helical" evidence="1">
    <location>
        <begin position="50"/>
        <end position="77"/>
    </location>
</feature>
<dbReference type="AlphaFoldDB" id="A0A8H5BHR6"/>
<dbReference type="EMBL" id="JAACJJ010000019">
    <property type="protein sequence ID" value="KAF5323298.1"/>
    <property type="molecule type" value="Genomic_DNA"/>
</dbReference>
<feature type="transmembrane region" description="Helical" evidence="1">
    <location>
        <begin position="246"/>
        <end position="264"/>
    </location>
</feature>
<feature type="transmembrane region" description="Helical" evidence="1">
    <location>
        <begin position="129"/>
        <end position="151"/>
    </location>
</feature>
<feature type="transmembrane region" description="Helical" evidence="1">
    <location>
        <begin position="97"/>
        <end position="117"/>
    </location>
</feature>
<evidence type="ECO:0000313" key="3">
    <source>
        <dbReference type="Proteomes" id="UP000567179"/>
    </source>
</evidence>
<dbReference type="OrthoDB" id="2753342at2759"/>
<accession>A0A8H5BHR6</accession>
<organism evidence="2 3">
    <name type="scientific">Psilocybe cf. subviscida</name>
    <dbReference type="NCBI Taxonomy" id="2480587"/>
    <lineage>
        <taxon>Eukaryota</taxon>
        <taxon>Fungi</taxon>
        <taxon>Dikarya</taxon>
        <taxon>Basidiomycota</taxon>
        <taxon>Agaricomycotina</taxon>
        <taxon>Agaricomycetes</taxon>
        <taxon>Agaricomycetidae</taxon>
        <taxon>Agaricales</taxon>
        <taxon>Agaricineae</taxon>
        <taxon>Strophariaceae</taxon>
        <taxon>Psilocybe</taxon>
    </lineage>
</organism>
<comment type="caution">
    <text evidence="2">The sequence shown here is derived from an EMBL/GenBank/DDBJ whole genome shotgun (WGS) entry which is preliminary data.</text>
</comment>
<keyword evidence="1" id="KW-0812">Transmembrane</keyword>
<proteinExistence type="predicted"/>
<feature type="transmembrane region" description="Helical" evidence="1">
    <location>
        <begin position="206"/>
        <end position="226"/>
    </location>
</feature>
<sequence length="371" mass="41085">MSISIEASSLLSLFIESLLYGCFLISFIGCCGIIYGRYHDSPTTRVVNIRLNVVLASMFILSTIHVGTSMWRILAAFLGPGKEDTSEFLNTITNTQYVVRITTYGIQTLIGDAFIIYRLYIVWNGNKIACLPVAILHVGSSVAAIGCVVPHDSSSPLHSPWGITFFWMTLIINIYATVLISSRLWFFHHQITSAGIPSRALSAATVIIESCAAYSLSLALLIAFYMSGTNAQDIMMDSMSPIMTATLLKGIIFSLVIVRVALGVSSDGMANSTRHGTRLSRLVFHHSSPNHDSERDVNDDVNNFTRDSDQHWPELFRRRRARNYVAGEGHKAYSEVKERAREGIDALDFEFGLARGPDSAFEVEDWVAVMP</sequence>
<name>A0A8H5BHR6_9AGAR</name>
<keyword evidence="1" id="KW-0472">Membrane</keyword>
<gene>
    <name evidence="2" type="ORF">D9619_013531</name>
</gene>
<evidence type="ECO:0000313" key="2">
    <source>
        <dbReference type="EMBL" id="KAF5323298.1"/>
    </source>
</evidence>
<keyword evidence="3" id="KW-1185">Reference proteome</keyword>
<feature type="transmembrane region" description="Helical" evidence="1">
    <location>
        <begin position="163"/>
        <end position="186"/>
    </location>
</feature>